<dbReference type="InterPro" id="IPR051637">
    <property type="entry name" value="Ank_repeat_dom-contain_49"/>
</dbReference>
<proteinExistence type="predicted"/>
<accession>A0A8J6LF29</accession>
<dbReference type="SMART" id="SM00248">
    <property type="entry name" value="ANK"/>
    <property type="match status" value="3"/>
</dbReference>
<evidence type="ECO:0000256" key="2">
    <source>
        <dbReference type="ARBA" id="ARBA00023043"/>
    </source>
</evidence>
<feature type="repeat" description="ANK" evidence="3">
    <location>
        <begin position="112"/>
        <end position="144"/>
    </location>
</feature>
<name>A0A8J6LF29_TENMO</name>
<sequence length="509" mass="59211">MIVAKYGNYRQKKYLLIASVVQNKIAILRKHLNSVKWYKTVFRRGSNLLQIAIICGRREIFDYLLTIPNFPLDLGIQKALDRAPSNSSDELHEYFILELIKKGADINNSRFDEDTVLHFVIENSFLKLAKYLMEKGFDVNKPDKSGQTPLWLALEMETLTAINRTELVTALLCYGADPEIRCEKQTYSAFEFSVISNCEYELQEALFRYSFDEFSPPQLNMEVIVMLATWQSPIFEEVVESVEEIITAETPNKYFYMFFNIGTVYMKALVEKRPDILREIIAAIEYKIYADAFYYFVKIISIENLNVMMESTLRDDIITCIHSVKFTSRVYAVDPANEVNHSTLIQFMCYLLSYGFLIDVHDLQMVYQKFGFCELFRIMLHMDRQKYYFNLRWKKVMPSMYYNMRLNLPRFLKRYSRFSDSNNIHHLLNYFAHPELKKICSSLHSPRVDEKIKSDDSIDLNLATYPKIGATIIADAPRCSTGLNEIRPTLAIPGAASQRDLDVSSQNGP</sequence>
<keyword evidence="2 3" id="KW-0040">ANK repeat</keyword>
<evidence type="ECO:0008006" key="6">
    <source>
        <dbReference type="Google" id="ProtNLM"/>
    </source>
</evidence>
<organism evidence="4 5">
    <name type="scientific">Tenebrio molitor</name>
    <name type="common">Yellow mealworm beetle</name>
    <dbReference type="NCBI Taxonomy" id="7067"/>
    <lineage>
        <taxon>Eukaryota</taxon>
        <taxon>Metazoa</taxon>
        <taxon>Ecdysozoa</taxon>
        <taxon>Arthropoda</taxon>
        <taxon>Hexapoda</taxon>
        <taxon>Insecta</taxon>
        <taxon>Pterygota</taxon>
        <taxon>Neoptera</taxon>
        <taxon>Endopterygota</taxon>
        <taxon>Coleoptera</taxon>
        <taxon>Polyphaga</taxon>
        <taxon>Cucujiformia</taxon>
        <taxon>Tenebrionidae</taxon>
        <taxon>Tenebrio</taxon>
    </lineage>
</organism>
<dbReference type="EMBL" id="JABDTM020020437">
    <property type="protein sequence ID" value="KAH0817028.1"/>
    <property type="molecule type" value="Genomic_DNA"/>
</dbReference>
<dbReference type="PROSITE" id="PS50088">
    <property type="entry name" value="ANK_REPEAT"/>
    <property type="match status" value="1"/>
</dbReference>
<evidence type="ECO:0000313" key="5">
    <source>
        <dbReference type="Proteomes" id="UP000719412"/>
    </source>
</evidence>
<dbReference type="GO" id="GO:0003950">
    <property type="term" value="F:NAD+ poly-ADP-ribosyltransferase activity"/>
    <property type="evidence" value="ECO:0007669"/>
    <property type="project" value="TreeGrafter"/>
</dbReference>
<comment type="caution">
    <text evidence="4">The sequence shown here is derived from an EMBL/GenBank/DDBJ whole genome shotgun (WGS) entry which is preliminary data.</text>
</comment>
<dbReference type="GO" id="GO:0005634">
    <property type="term" value="C:nucleus"/>
    <property type="evidence" value="ECO:0007669"/>
    <property type="project" value="TreeGrafter"/>
</dbReference>
<keyword evidence="1" id="KW-0677">Repeat</keyword>
<dbReference type="GO" id="GO:0070198">
    <property type="term" value="P:protein localization to chromosome, telomeric region"/>
    <property type="evidence" value="ECO:0007669"/>
    <property type="project" value="TreeGrafter"/>
</dbReference>
<reference evidence="4" key="2">
    <citation type="submission" date="2021-08" db="EMBL/GenBank/DDBJ databases">
        <authorList>
            <person name="Eriksson T."/>
        </authorList>
    </citation>
    <scope>NUCLEOTIDE SEQUENCE</scope>
    <source>
        <strain evidence="4">Stoneville</strain>
        <tissue evidence="4">Whole head</tissue>
    </source>
</reference>
<evidence type="ECO:0000313" key="4">
    <source>
        <dbReference type="EMBL" id="KAH0817028.1"/>
    </source>
</evidence>
<dbReference type="Proteomes" id="UP000719412">
    <property type="component" value="Unassembled WGS sequence"/>
</dbReference>
<dbReference type="GO" id="GO:0005737">
    <property type="term" value="C:cytoplasm"/>
    <property type="evidence" value="ECO:0007669"/>
    <property type="project" value="TreeGrafter"/>
</dbReference>
<reference evidence="4" key="1">
    <citation type="journal article" date="2020" name="J Insects Food Feed">
        <title>The yellow mealworm (Tenebrio molitor) genome: a resource for the emerging insects as food and feed industry.</title>
        <authorList>
            <person name="Eriksson T."/>
            <person name="Andere A."/>
            <person name="Kelstrup H."/>
            <person name="Emery V."/>
            <person name="Picard C."/>
        </authorList>
    </citation>
    <scope>NUCLEOTIDE SEQUENCE</scope>
    <source>
        <strain evidence="4">Stoneville</strain>
        <tissue evidence="4">Whole head</tissue>
    </source>
</reference>
<dbReference type="InterPro" id="IPR002110">
    <property type="entry name" value="Ankyrin_rpt"/>
</dbReference>
<dbReference type="Pfam" id="PF12796">
    <property type="entry name" value="Ank_2"/>
    <property type="match status" value="1"/>
</dbReference>
<evidence type="ECO:0000256" key="1">
    <source>
        <dbReference type="ARBA" id="ARBA00022737"/>
    </source>
</evidence>
<gene>
    <name evidence="4" type="ORF">GEV33_005763</name>
</gene>
<dbReference type="PANTHER" id="PTHR24180">
    <property type="entry name" value="CYCLIN-DEPENDENT KINASE INHIBITOR 2C-RELATED"/>
    <property type="match status" value="1"/>
</dbReference>
<dbReference type="GO" id="GO:1904355">
    <property type="term" value="P:positive regulation of telomere capping"/>
    <property type="evidence" value="ECO:0007669"/>
    <property type="project" value="TreeGrafter"/>
</dbReference>
<dbReference type="AlphaFoldDB" id="A0A8J6LF29"/>
<dbReference type="GO" id="GO:0090263">
    <property type="term" value="P:positive regulation of canonical Wnt signaling pathway"/>
    <property type="evidence" value="ECO:0007669"/>
    <property type="project" value="TreeGrafter"/>
</dbReference>
<protein>
    <recommendedName>
        <fullName evidence="6">Ankyrin repeat protein</fullName>
    </recommendedName>
</protein>
<dbReference type="InterPro" id="IPR036770">
    <property type="entry name" value="Ankyrin_rpt-contain_sf"/>
</dbReference>
<keyword evidence="5" id="KW-1185">Reference proteome</keyword>
<dbReference type="SUPFAM" id="SSF48403">
    <property type="entry name" value="Ankyrin repeat"/>
    <property type="match status" value="1"/>
</dbReference>
<dbReference type="PANTHER" id="PTHR24180:SF45">
    <property type="entry name" value="POLY [ADP-RIBOSE] POLYMERASE TANKYRASE"/>
    <property type="match status" value="1"/>
</dbReference>
<evidence type="ECO:0000256" key="3">
    <source>
        <dbReference type="PROSITE-ProRule" id="PRU00023"/>
    </source>
</evidence>
<dbReference type="Gene3D" id="1.25.40.20">
    <property type="entry name" value="Ankyrin repeat-containing domain"/>
    <property type="match status" value="1"/>
</dbReference>